<evidence type="ECO:0000313" key="2">
    <source>
        <dbReference type="EMBL" id="PTB56582.1"/>
    </source>
</evidence>
<protein>
    <submittedName>
        <fullName evidence="2">Uncharacterized protein</fullName>
    </submittedName>
</protein>
<dbReference type="GeneID" id="36623279"/>
<keyword evidence="3" id="KW-1185">Reference proteome</keyword>
<sequence length="288" mass="32114">MPRFWMYYKPIFSLGEGFFLCATDNWKTTEVGIPYRMSGPFSIYLRLLLALVVRAPTVHIVGTVTNLSRPYQEILIVSSARMQLSGQTRRDGHLATDQTRRPPVASSHAKTHGQLKELHIPSWATARPCLRPLTSLCILGSELVVHHFCQLEVDALPLGMPAINNVARQTRLSWLCLPCELWLTPHRSASLASDAYVTRAIPAREATKPQGSTRHRTGSGGTGSPHFLLGVTSSPSRHESYNRYNRSLVIRNQPLGKNEKGQGPKKKVFGILPLHRYLTSQGQSLTPF</sequence>
<feature type="region of interest" description="Disordered" evidence="1">
    <location>
        <begin position="87"/>
        <end position="113"/>
    </location>
</feature>
<name>A0A2T4AHS7_TRIHA</name>
<gene>
    <name evidence="2" type="ORF">M431DRAFT_381925</name>
</gene>
<dbReference type="RefSeq" id="XP_024776259.1">
    <property type="nucleotide sequence ID" value="XM_024914713.1"/>
</dbReference>
<feature type="region of interest" description="Disordered" evidence="1">
    <location>
        <begin position="202"/>
        <end position="239"/>
    </location>
</feature>
<dbReference type="AlphaFoldDB" id="A0A2T4AHS7"/>
<proteinExistence type="predicted"/>
<dbReference type="Proteomes" id="UP000241690">
    <property type="component" value="Unassembled WGS sequence"/>
</dbReference>
<organism evidence="2 3">
    <name type="scientific">Trichoderma harzianum CBS 226.95</name>
    <dbReference type="NCBI Taxonomy" id="983964"/>
    <lineage>
        <taxon>Eukaryota</taxon>
        <taxon>Fungi</taxon>
        <taxon>Dikarya</taxon>
        <taxon>Ascomycota</taxon>
        <taxon>Pezizomycotina</taxon>
        <taxon>Sordariomycetes</taxon>
        <taxon>Hypocreomycetidae</taxon>
        <taxon>Hypocreales</taxon>
        <taxon>Hypocreaceae</taxon>
        <taxon>Trichoderma</taxon>
    </lineage>
</organism>
<dbReference type="EMBL" id="KZ679678">
    <property type="protein sequence ID" value="PTB56582.1"/>
    <property type="molecule type" value="Genomic_DNA"/>
</dbReference>
<evidence type="ECO:0000256" key="1">
    <source>
        <dbReference type="SAM" id="MobiDB-lite"/>
    </source>
</evidence>
<reference evidence="2 3" key="1">
    <citation type="submission" date="2016-07" db="EMBL/GenBank/DDBJ databases">
        <title>Multiple horizontal gene transfer events from other fungi enriched the ability of initially mycotrophic Trichoderma (Ascomycota) to feed on dead plant biomass.</title>
        <authorList>
            <consortium name="DOE Joint Genome Institute"/>
            <person name="Aerts A."/>
            <person name="Atanasova L."/>
            <person name="Chenthamara K."/>
            <person name="Zhang J."/>
            <person name="Grujic M."/>
            <person name="Henrissat B."/>
            <person name="Kuo A."/>
            <person name="Salamov A."/>
            <person name="Lipzen A."/>
            <person name="Labutti K."/>
            <person name="Barry K."/>
            <person name="Miao Y."/>
            <person name="Rahimi M.J."/>
            <person name="Shen Q."/>
            <person name="Grigoriev I.V."/>
            <person name="Kubicek C.P."/>
            <person name="Druzhinina I.S."/>
        </authorList>
    </citation>
    <scope>NUCLEOTIDE SEQUENCE [LARGE SCALE GENOMIC DNA]</scope>
    <source>
        <strain evidence="2 3">CBS 226.95</strain>
    </source>
</reference>
<evidence type="ECO:0000313" key="3">
    <source>
        <dbReference type="Proteomes" id="UP000241690"/>
    </source>
</evidence>
<accession>A0A2T4AHS7</accession>
<feature type="compositionally biased region" description="Basic and acidic residues" evidence="1">
    <location>
        <begin position="88"/>
        <end position="100"/>
    </location>
</feature>